<gene>
    <name evidence="3" type="ORF">A2T55_08390</name>
</gene>
<dbReference type="KEGG" id="bly:A2T55_08390"/>
<dbReference type="InterPro" id="IPR013538">
    <property type="entry name" value="ASHA1/2-like_C"/>
</dbReference>
<evidence type="ECO:0000256" key="1">
    <source>
        <dbReference type="ARBA" id="ARBA00006817"/>
    </source>
</evidence>
<comment type="similarity">
    <text evidence="1">Belongs to the AHA1 family.</text>
</comment>
<dbReference type="RefSeq" id="WP_062861575.1">
    <property type="nucleotide sequence ID" value="NZ_CP014869.1"/>
</dbReference>
<dbReference type="SUPFAM" id="SSF55961">
    <property type="entry name" value="Bet v1-like"/>
    <property type="match status" value="1"/>
</dbReference>
<accession>A0A142NLW0</accession>
<evidence type="ECO:0000313" key="3">
    <source>
        <dbReference type="EMBL" id="AMT93795.1"/>
    </source>
</evidence>
<feature type="domain" description="Activator of Hsp90 ATPase homologue 1/2-like C-terminal" evidence="2">
    <location>
        <begin position="15"/>
        <end position="133"/>
    </location>
</feature>
<protein>
    <submittedName>
        <fullName evidence="3">Polyketide cyclase</fullName>
    </submittedName>
</protein>
<dbReference type="Gene3D" id="3.30.530.20">
    <property type="match status" value="1"/>
</dbReference>
<dbReference type="EMBL" id="CP014869">
    <property type="protein sequence ID" value="AMT93795.1"/>
    <property type="molecule type" value="Genomic_DNA"/>
</dbReference>
<dbReference type="Pfam" id="PF08327">
    <property type="entry name" value="AHSA1"/>
    <property type="match status" value="1"/>
</dbReference>
<reference evidence="4" key="1">
    <citation type="submission" date="2016-03" db="EMBL/GenBank/DDBJ databases">
        <authorList>
            <person name="Ploux O."/>
        </authorList>
    </citation>
    <scope>NUCLEOTIDE SEQUENCE [LARGE SCALE GENOMIC DNA]</scope>
    <source>
        <strain evidence="4">BS258</strain>
    </source>
</reference>
<name>A0A142NLW0_BRELN</name>
<dbReference type="CDD" id="cd07814">
    <property type="entry name" value="SRPBCC_CalC_Aha1-like"/>
    <property type="match status" value="1"/>
</dbReference>
<evidence type="ECO:0000313" key="4">
    <source>
        <dbReference type="Proteomes" id="UP000075950"/>
    </source>
</evidence>
<sequence>MTDERTIEVDQFLSHSPATVWRALTEPDVMALWWAAGDISPVVGHSFTLDMGGFGKQPCTVTKVDPQRLIAYTFAEGTLDSTLTWTIVPEGTGTRLFLAHSGLDVDTPMGLQAFKGMGSGWPGILATMEQTLEGVDLR</sequence>
<organism evidence="3 4">
    <name type="scientific">Brevibacterium linens</name>
    <dbReference type="NCBI Taxonomy" id="1703"/>
    <lineage>
        <taxon>Bacteria</taxon>
        <taxon>Bacillati</taxon>
        <taxon>Actinomycetota</taxon>
        <taxon>Actinomycetes</taxon>
        <taxon>Micrococcales</taxon>
        <taxon>Brevibacteriaceae</taxon>
        <taxon>Brevibacterium</taxon>
    </lineage>
</organism>
<dbReference type="InterPro" id="IPR023393">
    <property type="entry name" value="START-like_dom_sf"/>
</dbReference>
<proteinExistence type="inferred from homology"/>
<dbReference type="Proteomes" id="UP000075950">
    <property type="component" value="Chromosome"/>
</dbReference>
<dbReference type="AlphaFoldDB" id="A0A142NLW0"/>
<evidence type="ECO:0000259" key="2">
    <source>
        <dbReference type="Pfam" id="PF08327"/>
    </source>
</evidence>